<feature type="region of interest" description="Disordered" evidence="1">
    <location>
        <begin position="28"/>
        <end position="64"/>
    </location>
</feature>
<keyword evidence="2" id="KW-1185">Reference proteome</keyword>
<organism evidence="2 3">
    <name type="scientific">Macrostomum lignano</name>
    <dbReference type="NCBI Taxonomy" id="282301"/>
    <lineage>
        <taxon>Eukaryota</taxon>
        <taxon>Metazoa</taxon>
        <taxon>Spiralia</taxon>
        <taxon>Lophotrochozoa</taxon>
        <taxon>Platyhelminthes</taxon>
        <taxon>Rhabditophora</taxon>
        <taxon>Macrostomorpha</taxon>
        <taxon>Macrostomida</taxon>
        <taxon>Macrostomidae</taxon>
        <taxon>Macrostomum</taxon>
    </lineage>
</organism>
<dbReference type="WBParaSite" id="snap_masked-unitig_24491-processed-gene-0.0-mRNA-1">
    <property type="protein sequence ID" value="snap_masked-unitig_24491-processed-gene-0.0-mRNA-1"/>
    <property type="gene ID" value="snap_masked-unitig_24491-processed-gene-0.0"/>
</dbReference>
<accession>A0A1I8JP14</accession>
<dbReference type="AlphaFoldDB" id="A0A1I8JP14"/>
<feature type="region of interest" description="Disordered" evidence="1">
    <location>
        <begin position="98"/>
        <end position="124"/>
    </location>
</feature>
<protein>
    <submittedName>
        <fullName evidence="3">Apple domain-containing protein</fullName>
    </submittedName>
</protein>
<evidence type="ECO:0000313" key="2">
    <source>
        <dbReference type="Proteomes" id="UP000095280"/>
    </source>
</evidence>
<name>A0A1I8JP14_9PLAT</name>
<proteinExistence type="predicted"/>
<reference evidence="3" key="1">
    <citation type="submission" date="2016-11" db="UniProtKB">
        <authorList>
            <consortium name="WormBaseParasite"/>
        </authorList>
    </citation>
    <scope>IDENTIFICATION</scope>
</reference>
<evidence type="ECO:0000313" key="3">
    <source>
        <dbReference type="WBParaSite" id="snap_masked-unitig_24491-processed-gene-0.0-mRNA-1"/>
    </source>
</evidence>
<evidence type="ECO:0000256" key="1">
    <source>
        <dbReference type="SAM" id="MobiDB-lite"/>
    </source>
</evidence>
<dbReference type="Proteomes" id="UP000095280">
    <property type="component" value="Unplaced"/>
</dbReference>
<sequence>CNAIAKAPPSKADHKSCPFYAKFAKLAPNEPLRPGQTLRLSSSRLADPTAEHSSPPHSLAPARRQSMDLDESLLARRSGAPWSWSFRHRDAYLRSLGSPSAERPWPADPCVPPQDGLHHNARPPPGLKRSASSLIFAPLSSAAPQCISAVRAPLLAAGLLAVGHRSRRLRSRCPRPRSRCWGCLSGPSLAPWSRTVVYGIQMYCGLTYEEMRRSEMKYSNGAIPASSIGSNVNPGRAGQNDSVFIDNVTSSFELNVTGVRSEIECATACMQRGCSVASVAKGSKLCRMICIVEFTPTAAEFERGVASGDTSKLGRPIGCGKLPTWRCGWPPWYRHLRRLFLKYSDGALKAVADIVTCDETWVYCYEPERKCQSQVRARFQTRCRQRRFVRGREHRQANGPAHGDCGLVYRRLLAIASHDGRNGSVQSVQLPFTACYRPIEALGADGGSVSFTRGGNAAQNERQLQPDSGTVLRNAGGGGGSFVYTKPEETLLLAAGGGGGASNKGSK</sequence>